<keyword evidence="1" id="KW-1133">Transmembrane helix</keyword>
<proteinExistence type="predicted"/>
<protein>
    <submittedName>
        <fullName evidence="2">Uncharacterized protein</fullName>
    </submittedName>
</protein>
<dbReference type="AlphaFoldDB" id="A0A1D3CZH5"/>
<evidence type="ECO:0000256" key="1">
    <source>
        <dbReference type="SAM" id="Phobius"/>
    </source>
</evidence>
<dbReference type="VEuPathDB" id="ToxoDB:cyc_08762"/>
<reference evidence="2 3" key="1">
    <citation type="journal article" date="2016" name="BMC Genomics">
        <title>Comparative genomics reveals Cyclospora cayetanensis possesses coccidia-like metabolism and invasion components but unique surface antigens.</title>
        <authorList>
            <person name="Liu S."/>
            <person name="Wang L."/>
            <person name="Zheng H."/>
            <person name="Xu Z."/>
            <person name="Roellig D.M."/>
            <person name="Li N."/>
            <person name="Frace M.A."/>
            <person name="Tang K."/>
            <person name="Arrowood M.J."/>
            <person name="Moss D.M."/>
            <person name="Zhang L."/>
            <person name="Feng Y."/>
            <person name="Xiao L."/>
        </authorList>
    </citation>
    <scope>NUCLEOTIDE SEQUENCE [LARGE SCALE GENOMIC DNA]</scope>
    <source>
        <strain evidence="2 3">CHN_HEN01</strain>
    </source>
</reference>
<dbReference type="InParanoid" id="A0A1D3CZH5"/>
<dbReference type="EMBL" id="JROU02001398">
    <property type="protein sequence ID" value="OEH76601.1"/>
    <property type="molecule type" value="Genomic_DNA"/>
</dbReference>
<comment type="caution">
    <text evidence="2">The sequence shown here is derived from an EMBL/GenBank/DDBJ whole genome shotgun (WGS) entry which is preliminary data.</text>
</comment>
<gene>
    <name evidence="2" type="ORF">cyc_08762</name>
</gene>
<sequence length="147" mass="16248">MPPLSLKASNVAAYSQQLKDLQQQSEVLGTRLNAPEGIAAVDGLEPRELDCVSSRLIGECNATALQTEGLGLHIMQHLRTQRDTIFKTNRLAEATGAEGLRGYQAIAQMIKRHWLNRVVLTATIILLALCILMVLLHKSKLSRFLFT</sequence>
<accession>A0A1D3CZH5</accession>
<keyword evidence="3" id="KW-1185">Reference proteome</keyword>
<organism evidence="2 3">
    <name type="scientific">Cyclospora cayetanensis</name>
    <dbReference type="NCBI Taxonomy" id="88456"/>
    <lineage>
        <taxon>Eukaryota</taxon>
        <taxon>Sar</taxon>
        <taxon>Alveolata</taxon>
        <taxon>Apicomplexa</taxon>
        <taxon>Conoidasida</taxon>
        <taxon>Coccidia</taxon>
        <taxon>Eucoccidiorida</taxon>
        <taxon>Eimeriorina</taxon>
        <taxon>Eimeriidae</taxon>
        <taxon>Cyclospora</taxon>
    </lineage>
</organism>
<keyword evidence="1" id="KW-0812">Transmembrane</keyword>
<keyword evidence="1" id="KW-0472">Membrane</keyword>
<evidence type="ECO:0000313" key="3">
    <source>
        <dbReference type="Proteomes" id="UP000095192"/>
    </source>
</evidence>
<name>A0A1D3CZH5_9EIME</name>
<evidence type="ECO:0000313" key="2">
    <source>
        <dbReference type="EMBL" id="OEH76601.1"/>
    </source>
</evidence>
<dbReference type="Proteomes" id="UP000095192">
    <property type="component" value="Unassembled WGS sequence"/>
</dbReference>
<feature type="transmembrane region" description="Helical" evidence="1">
    <location>
        <begin position="118"/>
        <end position="137"/>
    </location>
</feature>